<dbReference type="SMART" id="SM00347">
    <property type="entry name" value="HTH_MARR"/>
    <property type="match status" value="1"/>
</dbReference>
<accession>W9AZB1</accession>
<dbReference type="Proteomes" id="UP000028870">
    <property type="component" value="Unassembled WGS sequence"/>
</dbReference>
<dbReference type="Gene3D" id="1.10.10.10">
    <property type="entry name" value="Winged helix-like DNA-binding domain superfamily/Winged helix DNA-binding domain"/>
    <property type="match status" value="1"/>
</dbReference>
<dbReference type="SUPFAM" id="SSF46785">
    <property type="entry name" value="Winged helix' DNA-binding domain"/>
    <property type="match status" value="1"/>
</dbReference>
<evidence type="ECO:0000313" key="3">
    <source>
        <dbReference type="Proteomes" id="UP000028870"/>
    </source>
</evidence>
<evidence type="ECO:0000259" key="1">
    <source>
        <dbReference type="PROSITE" id="PS50995"/>
    </source>
</evidence>
<dbReference type="GO" id="GO:0006950">
    <property type="term" value="P:response to stress"/>
    <property type="evidence" value="ECO:0007669"/>
    <property type="project" value="TreeGrafter"/>
</dbReference>
<dbReference type="EMBL" id="CCBB010000001">
    <property type="protein sequence ID" value="CDO07921.1"/>
    <property type="molecule type" value="Genomic_DNA"/>
</dbReference>
<sequence>MDTHPDLVTELFGVVGRLRRQLRRSAGGRGFDRTGLTQSQAELLRLVGRNPDISVREAAAELSLAPNTASTLVSRLAADGLLIRGVDDTDRRVGRLRLAPSAQRIADESRRARRAALADALAELAPSQIDELAKGLHVIAELTRILQERQP</sequence>
<dbReference type="InterPro" id="IPR000835">
    <property type="entry name" value="HTH_MarR-typ"/>
</dbReference>
<dbReference type="eggNOG" id="COG1846">
    <property type="taxonomic scope" value="Bacteria"/>
</dbReference>
<dbReference type="OrthoDB" id="69852at2"/>
<comment type="caution">
    <text evidence="2">The sequence shown here is derived from an EMBL/GenBank/DDBJ whole genome shotgun (WGS) entry which is preliminary data.</text>
</comment>
<gene>
    <name evidence="2" type="ORF">BN977_02737</name>
</gene>
<organism evidence="2 3">
    <name type="scientific">Mycolicibacterium cosmeticum</name>
    <dbReference type="NCBI Taxonomy" id="258533"/>
    <lineage>
        <taxon>Bacteria</taxon>
        <taxon>Bacillati</taxon>
        <taxon>Actinomycetota</taxon>
        <taxon>Actinomycetes</taxon>
        <taxon>Mycobacteriales</taxon>
        <taxon>Mycobacteriaceae</taxon>
        <taxon>Mycolicibacterium</taxon>
    </lineage>
</organism>
<dbReference type="RefSeq" id="WP_036397883.1">
    <property type="nucleotide sequence ID" value="NZ_CCBB010000001.1"/>
</dbReference>
<protein>
    <submittedName>
        <fullName evidence="2">MarR family transcriptional regulator</fullName>
    </submittedName>
</protein>
<dbReference type="PROSITE" id="PS50995">
    <property type="entry name" value="HTH_MARR_2"/>
    <property type="match status" value="1"/>
</dbReference>
<dbReference type="AlphaFoldDB" id="W9AZB1"/>
<reference evidence="2" key="2">
    <citation type="submission" date="2014-03" db="EMBL/GenBank/DDBJ databases">
        <authorList>
            <person name="Urmite Genomes"/>
        </authorList>
    </citation>
    <scope>NUCLEOTIDE SEQUENCE</scope>
    <source>
        <strain evidence="2">DSM 44829</strain>
    </source>
</reference>
<dbReference type="InterPro" id="IPR036390">
    <property type="entry name" value="WH_DNA-bd_sf"/>
</dbReference>
<proteinExistence type="predicted"/>
<dbReference type="STRING" id="258533.BN977_02737"/>
<dbReference type="PANTHER" id="PTHR33164">
    <property type="entry name" value="TRANSCRIPTIONAL REGULATOR, MARR FAMILY"/>
    <property type="match status" value="1"/>
</dbReference>
<keyword evidence="3" id="KW-1185">Reference proteome</keyword>
<evidence type="ECO:0000313" key="2">
    <source>
        <dbReference type="EMBL" id="CDO07921.1"/>
    </source>
</evidence>
<reference evidence="2" key="1">
    <citation type="submission" date="2014-03" db="EMBL/GenBank/DDBJ databases">
        <title>Draft Genome Sequence of Mycobacterium cosmeticum DSM 44829.</title>
        <authorList>
            <person name="Croce O."/>
            <person name="Robert C."/>
            <person name="Raoult D."/>
            <person name="Drancourt M."/>
        </authorList>
    </citation>
    <scope>NUCLEOTIDE SEQUENCE [LARGE SCALE GENOMIC DNA]</scope>
    <source>
        <strain evidence="2">DSM 44829</strain>
    </source>
</reference>
<dbReference type="InterPro" id="IPR039422">
    <property type="entry name" value="MarR/SlyA-like"/>
</dbReference>
<dbReference type="GO" id="GO:0003700">
    <property type="term" value="F:DNA-binding transcription factor activity"/>
    <property type="evidence" value="ECO:0007669"/>
    <property type="project" value="InterPro"/>
</dbReference>
<name>W9AZB1_MYCCO</name>
<feature type="domain" description="HTH marR-type" evidence="1">
    <location>
        <begin position="4"/>
        <end position="141"/>
    </location>
</feature>
<dbReference type="Pfam" id="PF12802">
    <property type="entry name" value="MarR_2"/>
    <property type="match status" value="1"/>
</dbReference>
<dbReference type="PANTHER" id="PTHR33164:SF103">
    <property type="entry name" value="REGULATORY PROTEIN MARR"/>
    <property type="match status" value="1"/>
</dbReference>
<dbReference type="InterPro" id="IPR036388">
    <property type="entry name" value="WH-like_DNA-bd_sf"/>
</dbReference>